<keyword evidence="1" id="KW-1133">Transmembrane helix</keyword>
<dbReference type="InterPro" id="IPR010288">
    <property type="entry name" value="EcsB_ABC"/>
</dbReference>
<sequence length="412" mass="48248">MSNIENIFIDRSKRESETRLKYSKYIFNSHLIMFLIIVAGAVIINYSSWLTRASNFELHTVFIVVSILFSYLLVASKVKTYIEEADSVFLLPLEQYYSKIASRTVLITYIQQLILLVIFYFITKPITDKIGSFNKLGLVILIILIAFNNLFKLAEVIYFQEKVLTKGLLFITIFSQVVGIFLKLNYSLYLGIMLFILLIFIAVQEYNKLKKEAGKEAEFYYLLKWNEAAEYDKHRKERYLKFVNMFVDVPLKGIRVSRRKYFDILLPRLKRNNFNQENSFSYYYYRVFLRQENTIYLVLRLMLIAGIIISSFNNIYVSVATIISYNYLAIIQLVPLYKQITNNMWHNILPVSEKVKVTSFKKLLTIVMLVSSVILTLVSIFFGELNLFNFIANISAFIFSSILSKVFISKVK</sequence>
<feature type="transmembrane region" description="Helical" evidence="1">
    <location>
        <begin position="388"/>
        <end position="408"/>
    </location>
</feature>
<feature type="transmembrane region" description="Helical" evidence="1">
    <location>
        <begin position="100"/>
        <end position="121"/>
    </location>
</feature>
<dbReference type="GO" id="GO:0016020">
    <property type="term" value="C:membrane"/>
    <property type="evidence" value="ECO:0007669"/>
    <property type="project" value="InterPro"/>
</dbReference>
<feature type="transmembrane region" description="Helical" evidence="1">
    <location>
        <begin position="25"/>
        <end position="44"/>
    </location>
</feature>
<dbReference type="Proteomes" id="UP000235670">
    <property type="component" value="Unassembled WGS sequence"/>
</dbReference>
<organism evidence="2 3">
    <name type="scientific">Gemella sanguinis</name>
    <dbReference type="NCBI Taxonomy" id="84135"/>
    <lineage>
        <taxon>Bacteria</taxon>
        <taxon>Bacillati</taxon>
        <taxon>Bacillota</taxon>
        <taxon>Bacilli</taxon>
        <taxon>Bacillales</taxon>
        <taxon>Gemellaceae</taxon>
        <taxon>Gemella</taxon>
    </lineage>
</organism>
<evidence type="ECO:0000256" key="1">
    <source>
        <dbReference type="SAM" id="Phobius"/>
    </source>
</evidence>
<evidence type="ECO:0000313" key="3">
    <source>
        <dbReference type="Proteomes" id="UP000235670"/>
    </source>
</evidence>
<dbReference type="EMBL" id="PNGT01000005">
    <property type="protein sequence ID" value="PMC52236.1"/>
    <property type="molecule type" value="Genomic_DNA"/>
</dbReference>
<feature type="transmembrane region" description="Helical" evidence="1">
    <location>
        <begin position="163"/>
        <end position="182"/>
    </location>
</feature>
<dbReference type="RefSeq" id="WP_102189868.1">
    <property type="nucleotide sequence ID" value="NZ_PNGT01000005.1"/>
</dbReference>
<dbReference type="STRING" id="84135.GCA_001052115_01251"/>
<dbReference type="OrthoDB" id="2447941at2"/>
<evidence type="ECO:0000313" key="2">
    <source>
        <dbReference type="EMBL" id="PMC52236.1"/>
    </source>
</evidence>
<feature type="transmembrane region" description="Helical" evidence="1">
    <location>
        <begin position="56"/>
        <end position="74"/>
    </location>
</feature>
<keyword evidence="1" id="KW-0472">Membrane</keyword>
<comment type="caution">
    <text evidence="2">The sequence shown here is derived from an EMBL/GenBank/DDBJ whole genome shotgun (WGS) entry which is preliminary data.</text>
</comment>
<protein>
    <submittedName>
        <fullName evidence="2">ABC transporter</fullName>
    </submittedName>
</protein>
<dbReference type="Pfam" id="PF05975">
    <property type="entry name" value="EcsB"/>
    <property type="match status" value="1"/>
</dbReference>
<gene>
    <name evidence="2" type="ORF">CJ218_05175</name>
</gene>
<feature type="transmembrane region" description="Helical" evidence="1">
    <location>
        <begin position="188"/>
        <end position="206"/>
    </location>
</feature>
<accession>A0A2N6SE83</accession>
<feature type="transmembrane region" description="Helical" evidence="1">
    <location>
        <begin position="363"/>
        <end position="382"/>
    </location>
</feature>
<feature type="transmembrane region" description="Helical" evidence="1">
    <location>
        <begin position="293"/>
        <end position="309"/>
    </location>
</feature>
<dbReference type="AlphaFoldDB" id="A0A2N6SE83"/>
<reference evidence="2 3" key="1">
    <citation type="submission" date="2017-09" db="EMBL/GenBank/DDBJ databases">
        <title>Bacterial strain isolated from the female urinary microbiota.</title>
        <authorList>
            <person name="Thomas-White K."/>
            <person name="Kumar N."/>
            <person name="Forster S."/>
            <person name="Putonti C."/>
            <person name="Lawley T."/>
            <person name="Wolfe A.J."/>
        </authorList>
    </citation>
    <scope>NUCLEOTIDE SEQUENCE [LARGE SCALE GENOMIC DNA]</scope>
    <source>
        <strain evidence="2 3">UMB0186</strain>
    </source>
</reference>
<proteinExistence type="predicted"/>
<name>A0A2N6SE83_9BACL</name>
<dbReference type="PIRSF" id="PIRSF037259">
    <property type="entry name" value="EcsB_ABC"/>
    <property type="match status" value="1"/>
</dbReference>
<keyword evidence="1" id="KW-0812">Transmembrane</keyword>
<feature type="transmembrane region" description="Helical" evidence="1">
    <location>
        <begin position="133"/>
        <end position="151"/>
    </location>
</feature>
<feature type="transmembrane region" description="Helical" evidence="1">
    <location>
        <begin position="315"/>
        <end position="337"/>
    </location>
</feature>